<accession>A0A7M2WQU3</accession>
<dbReference type="RefSeq" id="WP_206290822.1">
    <property type="nucleotide sequence ID" value="NZ_CP063458.1"/>
</dbReference>
<evidence type="ECO:0000259" key="2">
    <source>
        <dbReference type="Pfam" id="PF13579"/>
    </source>
</evidence>
<dbReference type="PANTHER" id="PTHR12526">
    <property type="entry name" value="GLYCOSYLTRANSFERASE"/>
    <property type="match status" value="1"/>
</dbReference>
<sequence>MSLEPTPIPPRRPLHIVHLLHELHLSAGGGVVRAVLDLASAMSDLGHRVTLLTLDPADAPVEWPRATSITELALMPIGRTPVVFVPRHSSPGRRFRRGLGHREMTSLVGSADVLHVHGVWEWCNLQALAAARRGGVPAVVTPHGMLDDWCMQQGGIKKQLFLRLFLRRALAVGVHVHFTASAEQAQAGTWLGEPPSSVIPYVVDVSVYQRSPLSDSPPILDRTRHVLLLSRLHPKKGVERLIDAAAIVAQRMPGVRWTVAGPADADYLSLLQERVRDRGLSHAFTFAGMVSGQEKADLYRSAHLFVLPTSQENFGIVLIEAMASGLPVITTRGVDIWPELQDAGAVILEQADAATLADAICPMLQDEVHRRQLCTRGRAWVEATFAGDAVPRRFELLYQSLSTARG</sequence>
<dbReference type="InterPro" id="IPR001296">
    <property type="entry name" value="Glyco_trans_1"/>
</dbReference>
<dbReference type="InterPro" id="IPR028098">
    <property type="entry name" value="Glyco_trans_4-like_N"/>
</dbReference>
<dbReference type="Proteomes" id="UP000593765">
    <property type="component" value="Chromosome"/>
</dbReference>
<dbReference type="KEGG" id="hbs:IPV69_16735"/>
<evidence type="ECO:0000259" key="1">
    <source>
        <dbReference type="Pfam" id="PF00534"/>
    </source>
</evidence>
<feature type="domain" description="Glycosyltransferase subfamily 4-like N-terminal" evidence="2">
    <location>
        <begin position="29"/>
        <end position="200"/>
    </location>
</feature>
<keyword evidence="4" id="KW-1185">Reference proteome</keyword>
<reference evidence="3 4" key="1">
    <citation type="submission" date="2020-10" db="EMBL/GenBank/DDBJ databases">
        <title>Wide distribution of Phycisphaera-like planctomycetes from WD2101 soil group in peatlands and genome analysis of the first cultivated representative.</title>
        <authorList>
            <person name="Dedysh S.N."/>
            <person name="Beletsky A.V."/>
            <person name="Ivanova A."/>
            <person name="Kulichevskaya I.S."/>
            <person name="Suzina N.E."/>
            <person name="Philippov D.A."/>
            <person name="Rakitin A.L."/>
            <person name="Mardanov A.V."/>
            <person name="Ravin N.V."/>
        </authorList>
    </citation>
    <scope>NUCLEOTIDE SEQUENCE [LARGE SCALE GENOMIC DNA]</scope>
    <source>
        <strain evidence="3 4">M1803</strain>
    </source>
</reference>
<organism evidence="3 4">
    <name type="scientific">Humisphaera borealis</name>
    <dbReference type="NCBI Taxonomy" id="2807512"/>
    <lineage>
        <taxon>Bacteria</taxon>
        <taxon>Pseudomonadati</taxon>
        <taxon>Planctomycetota</taxon>
        <taxon>Phycisphaerae</taxon>
        <taxon>Tepidisphaerales</taxon>
        <taxon>Tepidisphaeraceae</taxon>
        <taxon>Humisphaera</taxon>
    </lineage>
</organism>
<evidence type="ECO:0000313" key="3">
    <source>
        <dbReference type="EMBL" id="QOV87907.1"/>
    </source>
</evidence>
<dbReference type="AlphaFoldDB" id="A0A7M2WQU3"/>
<gene>
    <name evidence="3" type="ORF">IPV69_16735</name>
</gene>
<dbReference type="Pfam" id="PF00534">
    <property type="entry name" value="Glycos_transf_1"/>
    <property type="match status" value="1"/>
</dbReference>
<evidence type="ECO:0000313" key="4">
    <source>
        <dbReference type="Proteomes" id="UP000593765"/>
    </source>
</evidence>
<dbReference type="SUPFAM" id="SSF53756">
    <property type="entry name" value="UDP-Glycosyltransferase/glycogen phosphorylase"/>
    <property type="match status" value="1"/>
</dbReference>
<dbReference type="Gene3D" id="3.40.50.2000">
    <property type="entry name" value="Glycogen Phosphorylase B"/>
    <property type="match status" value="2"/>
</dbReference>
<feature type="domain" description="Glycosyl transferase family 1" evidence="1">
    <location>
        <begin position="221"/>
        <end position="379"/>
    </location>
</feature>
<dbReference type="Pfam" id="PF13579">
    <property type="entry name" value="Glyco_trans_4_4"/>
    <property type="match status" value="1"/>
</dbReference>
<dbReference type="GO" id="GO:0016757">
    <property type="term" value="F:glycosyltransferase activity"/>
    <property type="evidence" value="ECO:0007669"/>
    <property type="project" value="InterPro"/>
</dbReference>
<name>A0A7M2WQU3_9BACT</name>
<proteinExistence type="predicted"/>
<protein>
    <submittedName>
        <fullName evidence="3">Glycosyltransferase</fullName>
    </submittedName>
</protein>
<dbReference type="EMBL" id="CP063458">
    <property type="protein sequence ID" value="QOV87907.1"/>
    <property type="molecule type" value="Genomic_DNA"/>
</dbReference>